<dbReference type="EMBL" id="KN819757">
    <property type="protein sequence ID" value="KIJ07886.1"/>
    <property type="molecule type" value="Genomic_DNA"/>
</dbReference>
<dbReference type="AlphaFoldDB" id="A0A0C9TKH5"/>
<dbReference type="Proteomes" id="UP000053647">
    <property type="component" value="Unassembled WGS sequence"/>
</dbReference>
<organism evidence="1 2">
    <name type="scientific">Paxillus involutus ATCC 200175</name>
    <dbReference type="NCBI Taxonomy" id="664439"/>
    <lineage>
        <taxon>Eukaryota</taxon>
        <taxon>Fungi</taxon>
        <taxon>Dikarya</taxon>
        <taxon>Basidiomycota</taxon>
        <taxon>Agaricomycotina</taxon>
        <taxon>Agaricomycetes</taxon>
        <taxon>Agaricomycetidae</taxon>
        <taxon>Boletales</taxon>
        <taxon>Paxilineae</taxon>
        <taxon>Paxillaceae</taxon>
        <taxon>Paxillus</taxon>
    </lineage>
</organism>
<sequence length="122" mass="13905">MSVRKLDLGNDIGTRDSSAKRPLRYVSARKADLMNGIGTRDCSAKRSPKYVCWLTLQRWSCIRVVRMVCIAALYTADMSVYWRGTRKMTRTFAKNNKMPHHASYFGPGRLAYAGNAQTHDTR</sequence>
<evidence type="ECO:0000313" key="2">
    <source>
        <dbReference type="Proteomes" id="UP000053647"/>
    </source>
</evidence>
<dbReference type="HOGENOM" id="CLU_2027453_0_0_1"/>
<reference evidence="2" key="2">
    <citation type="submission" date="2015-01" db="EMBL/GenBank/DDBJ databases">
        <title>Evolutionary Origins and Diversification of the Mycorrhizal Mutualists.</title>
        <authorList>
            <consortium name="DOE Joint Genome Institute"/>
            <consortium name="Mycorrhizal Genomics Consortium"/>
            <person name="Kohler A."/>
            <person name="Kuo A."/>
            <person name="Nagy L.G."/>
            <person name="Floudas D."/>
            <person name="Copeland A."/>
            <person name="Barry K.W."/>
            <person name="Cichocki N."/>
            <person name="Veneault-Fourrey C."/>
            <person name="LaButti K."/>
            <person name="Lindquist E.A."/>
            <person name="Lipzen A."/>
            <person name="Lundell T."/>
            <person name="Morin E."/>
            <person name="Murat C."/>
            <person name="Riley R."/>
            <person name="Ohm R."/>
            <person name="Sun H."/>
            <person name="Tunlid A."/>
            <person name="Henrissat B."/>
            <person name="Grigoriev I.V."/>
            <person name="Hibbett D.S."/>
            <person name="Martin F."/>
        </authorList>
    </citation>
    <scope>NUCLEOTIDE SEQUENCE [LARGE SCALE GENOMIC DNA]</scope>
    <source>
        <strain evidence="2">ATCC 200175</strain>
    </source>
</reference>
<evidence type="ECO:0000313" key="1">
    <source>
        <dbReference type="EMBL" id="KIJ07886.1"/>
    </source>
</evidence>
<keyword evidence="2" id="KW-1185">Reference proteome</keyword>
<accession>A0A0C9TKH5</accession>
<protein>
    <submittedName>
        <fullName evidence="1">Uncharacterized protein</fullName>
    </submittedName>
</protein>
<name>A0A0C9TKH5_PAXIN</name>
<proteinExistence type="predicted"/>
<reference evidence="1 2" key="1">
    <citation type="submission" date="2014-06" db="EMBL/GenBank/DDBJ databases">
        <authorList>
            <consortium name="DOE Joint Genome Institute"/>
            <person name="Kuo A."/>
            <person name="Kohler A."/>
            <person name="Nagy L.G."/>
            <person name="Floudas D."/>
            <person name="Copeland A."/>
            <person name="Barry K.W."/>
            <person name="Cichocki N."/>
            <person name="Veneault-Fourrey C."/>
            <person name="LaButti K."/>
            <person name="Lindquist E.A."/>
            <person name="Lipzen A."/>
            <person name="Lundell T."/>
            <person name="Morin E."/>
            <person name="Murat C."/>
            <person name="Sun H."/>
            <person name="Tunlid A."/>
            <person name="Henrissat B."/>
            <person name="Grigoriev I.V."/>
            <person name="Hibbett D.S."/>
            <person name="Martin F."/>
            <person name="Nordberg H.P."/>
            <person name="Cantor M.N."/>
            <person name="Hua S.X."/>
        </authorList>
    </citation>
    <scope>NUCLEOTIDE SEQUENCE [LARGE SCALE GENOMIC DNA]</scope>
    <source>
        <strain evidence="1 2">ATCC 200175</strain>
    </source>
</reference>
<gene>
    <name evidence="1" type="ORF">PAXINDRAFT_173211</name>
</gene>